<feature type="compositionally biased region" description="Basic and acidic residues" evidence="4">
    <location>
        <begin position="99"/>
        <end position="121"/>
    </location>
</feature>
<evidence type="ECO:0000256" key="1">
    <source>
        <dbReference type="ARBA" id="ARBA00022670"/>
    </source>
</evidence>
<keyword evidence="1" id="KW-0645">Protease</keyword>
<gene>
    <name evidence="7" type="primary">Usp34</name>
    <name evidence="7" type="ORF">PTEBUR_R13982</name>
</gene>
<feature type="compositionally biased region" description="Basic and acidic residues" evidence="4">
    <location>
        <begin position="643"/>
        <end position="653"/>
    </location>
</feature>
<evidence type="ECO:0000256" key="5">
    <source>
        <dbReference type="SAM" id="SignalP"/>
    </source>
</evidence>
<feature type="compositionally biased region" description="Polar residues" evidence="4">
    <location>
        <begin position="563"/>
        <end position="573"/>
    </location>
</feature>
<keyword evidence="3 7" id="KW-0378">Hydrolase</keyword>
<feature type="chain" id="PRO_5029599576" evidence="5">
    <location>
        <begin position="22"/>
        <end position="1813"/>
    </location>
</feature>
<organism evidence="7 8">
    <name type="scientific">Pterocles burchelli</name>
    <dbReference type="NCBI Taxonomy" id="2585816"/>
    <lineage>
        <taxon>Eukaryota</taxon>
        <taxon>Metazoa</taxon>
        <taxon>Chordata</taxon>
        <taxon>Craniata</taxon>
        <taxon>Vertebrata</taxon>
        <taxon>Euteleostomi</taxon>
        <taxon>Archelosauria</taxon>
        <taxon>Archosauria</taxon>
        <taxon>Dinosauria</taxon>
        <taxon>Saurischia</taxon>
        <taxon>Theropoda</taxon>
        <taxon>Coelurosauria</taxon>
        <taxon>Aves</taxon>
        <taxon>Neognathae</taxon>
        <taxon>Neoaves</taxon>
        <taxon>Columbimorphae</taxon>
        <taxon>Pterocliformes</taxon>
        <taxon>Pteroclidae</taxon>
        <taxon>Pterocles</taxon>
    </lineage>
</organism>
<reference evidence="7 8" key="1">
    <citation type="submission" date="2019-09" db="EMBL/GenBank/DDBJ databases">
        <title>Bird 10,000 Genomes (B10K) Project - Family phase.</title>
        <authorList>
            <person name="Zhang G."/>
        </authorList>
    </citation>
    <scope>NUCLEOTIDE SEQUENCE [LARGE SCALE GENOMIC DNA]</scope>
    <source>
        <strain evidence="7">B10K-DU-027-49</strain>
        <tissue evidence="7">Muscle</tissue>
    </source>
</reference>
<feature type="compositionally biased region" description="Low complexity" evidence="4">
    <location>
        <begin position="574"/>
        <end position="593"/>
    </location>
</feature>
<keyword evidence="5" id="KW-0732">Signal</keyword>
<sequence>ALFFVTNMFLVLFSSVSDVEGADGLQLRKEHALKIFAYINSWTQRQCLCCFKEYKHLEIFNQVVCALINLVIAQVQALRDQLCKHCTINIDSTWQDQSNHADEPLNVERESHEEENGERQKSIEKKLDSARTCMLTEEESAKNADAFSLWSTDEKEKLLLCVAKIFQIQFPLYTAYKHNTHPTIEDISAQESNILGAFCDMNDVEVPLHLLRYVCLFCGKNGLSLMKDCFEYGTPETLPFLIAHAFITVVSNIRIWLHIPAVMQHIIPFRTYVIRYLCKLSDQELRQSAARNMADLMWSTVKEPLDTALCFDKESLDLAFKYFMSPTLTMRLAGLSQITNQLHTFNDVCNNESLVSDTETSIAKELADWLISSNVVEHIFGPNLHIEIIKQCQVILNFLAAEGRLSTQHIDCIWAAAQLKHCSRYIHDLFPSLIKNLDPVPLRHLLNLVSTLHPSAHTEQTLYLASMLIKALWNNALAAKAQLSKQSSFASLLSTNLPLGNKKGIYHEVTWKCGFELGSPAASPQSSDNSDTHQSGGSDIEMEEQLINRTKHVQQRLSDTEESMQGSSDETANSGEDGSSGPGSSSGHSDGSSNEANSSHASQSAGSPGSEVQSEDIADIETLKEEEDEEEEVRNHNPQKSSRSADLRSRKLESQTGICLGDSQGASERSGANNGAGKDHVFNTDSVTPVDNRIRMLDACSHTEDAEHDMTGEMSTAHISQGSQDSCITHTGDFLGETIGNELFNCRQFIGPHHHHHHHHHHDGHMVDDMLSADDVSCSSSQVSAKSEKNMADFDGEESGCEEELVQINSHAELTSHLQQHLPNLASIYHEHLSQGPAVHKHQYNSNAVTDINLDNVCKKGNTLLWDLVQDEDAIHLSEGLINEAEKLLCSLVCWFTDRQIRMRFIEGCLENLANNRSVVVSLRLLPKLFGTFQQFGSSYDTHWITMWAEKELNMMKLFFDNLVHYIQAVREGRHKHALYSHSAEVQVRLQFLTCVFSTLGSPDHFRLSLEQVDILWHCLVEDSECYDDALHWFLNQVRSKDQHAMGMETYKHLFLEKMPQLKPETISMTGLNLFQHLCNLARLATSAYDGGSNSELCGMDQFWGIALRAQSVDVSRAAIQYINSYYINGKTGLEKEQEFISKCMESLMIASSNLEQDSHSSLTIIERGLLMLKTHLEAFRRRFAYHLRQWQIEGTGISSHLKALSDKQSLPLRIVCQPAGLPDKMTIEMYPSDQVADLRAEVTHWYENLQKEQINQQAQLQEFGQSSRKGDFPGGLMGPVRMISSGHELTTDYDEKTLHELGFKDMQMVFVSLGAPRRERKGEGVQLPASCLPPPQKDNIPMLLLLQEPHLTTLFDLLEMLASFKPPSGEVAMEDSESARCEELHLHAENLSRRVWELLMLLPTCPNMLQAFQNISDEQGNDGFSWKDLLRIKSAHKLLYALEIIEALGKPNRRIRRESTGSYSDLYPDSDDSSEDQIENSKNTWSCKFVAAGGLQQLLEIFNSGILEPKEQESWTVWQLDCLACLLKLICQFAVDPSDLDLAYHDVFAWSGVAESHRKRTWPGKSRKTASDHAKGLHIPRLTEVFLVLVQGTSLIQRLMSVAYTYDNLAPRVLKAQSDHRSRHEVTHYSMWLLVSWAHCCSLVKSSLADSDHLQDWLKKLTLLIPETAVRHESCNGLYKLSLSGLDGGDSINRSFLLLAASTLLKFLPDAQALKPIRIEDYEEETVLRPGCKEYFWLLCKLIDNIHVKDASQTTLLDLDALARHLADCIRSREILDHQDGNIEDDGLTGLLRLATSVVKHKPPFKFSREGQ</sequence>
<proteinExistence type="predicted"/>
<feature type="non-terminal residue" evidence="7">
    <location>
        <position position="1"/>
    </location>
</feature>
<keyword evidence="8" id="KW-1185">Reference proteome</keyword>
<evidence type="ECO:0000259" key="6">
    <source>
        <dbReference type="Pfam" id="PF25010"/>
    </source>
</evidence>
<feature type="compositionally biased region" description="Acidic residues" evidence="4">
    <location>
        <begin position="613"/>
        <end position="632"/>
    </location>
</feature>
<accession>A0A7K5YJL6</accession>
<evidence type="ECO:0000256" key="3">
    <source>
        <dbReference type="ARBA" id="ARBA00022801"/>
    </source>
</evidence>
<dbReference type="OrthoDB" id="289038at2759"/>
<protein>
    <submittedName>
        <fullName evidence="7">UBP34 hydrolase</fullName>
    </submittedName>
</protein>
<dbReference type="EMBL" id="VYZE01000271">
    <property type="protein sequence ID" value="NWU65621.1"/>
    <property type="molecule type" value="Genomic_DNA"/>
</dbReference>
<feature type="non-terminal residue" evidence="7">
    <location>
        <position position="1813"/>
    </location>
</feature>
<evidence type="ECO:0000313" key="8">
    <source>
        <dbReference type="Proteomes" id="UP000522270"/>
    </source>
</evidence>
<feature type="compositionally biased region" description="Polar residues" evidence="4">
    <location>
        <begin position="664"/>
        <end position="673"/>
    </location>
</feature>
<name>A0A7K5YJL6_9AVES</name>
<dbReference type="GO" id="GO:0006508">
    <property type="term" value="P:proteolysis"/>
    <property type="evidence" value="ECO:0007669"/>
    <property type="project" value="UniProtKB-KW"/>
</dbReference>
<feature type="signal peptide" evidence="5">
    <location>
        <begin position="1"/>
        <end position="21"/>
    </location>
</feature>
<dbReference type="Proteomes" id="UP000522270">
    <property type="component" value="Unassembled WGS sequence"/>
</dbReference>
<dbReference type="GO" id="GO:0008233">
    <property type="term" value="F:peptidase activity"/>
    <property type="evidence" value="ECO:0007669"/>
    <property type="project" value="UniProtKB-KW"/>
</dbReference>
<evidence type="ECO:0000313" key="7">
    <source>
        <dbReference type="EMBL" id="NWU65621.1"/>
    </source>
</evidence>
<feature type="region of interest" description="Disordered" evidence="4">
    <location>
        <begin position="97"/>
        <end position="121"/>
    </location>
</feature>
<keyword evidence="2" id="KW-0833">Ubl conjugation pathway</keyword>
<feature type="region of interest" description="Disordered" evidence="4">
    <location>
        <begin position="552"/>
        <end position="686"/>
    </location>
</feature>
<evidence type="ECO:0000256" key="2">
    <source>
        <dbReference type="ARBA" id="ARBA00022786"/>
    </source>
</evidence>
<feature type="domain" description="UBP34/UBP24/USP9X/USP9Y-like ARM repeat region" evidence="6">
    <location>
        <begin position="855"/>
        <end position="1076"/>
    </location>
</feature>
<dbReference type="InterPro" id="IPR056850">
    <property type="entry name" value="ARM_UBP34_24_USP9X_Y"/>
</dbReference>
<comment type="caution">
    <text evidence="7">The sequence shown here is derived from an EMBL/GenBank/DDBJ whole genome shotgun (WGS) entry which is preliminary data.</text>
</comment>
<dbReference type="Pfam" id="PF25010">
    <property type="entry name" value="ARM_UBP24_USP9X-Y"/>
    <property type="match status" value="2"/>
</dbReference>
<feature type="domain" description="UBP34/UBP24/USP9X/USP9Y-like ARM repeat region" evidence="6">
    <location>
        <begin position="315"/>
        <end position="456"/>
    </location>
</feature>
<feature type="compositionally biased region" description="Polar residues" evidence="4">
    <location>
        <begin position="594"/>
        <end position="612"/>
    </location>
</feature>
<evidence type="ECO:0000256" key="4">
    <source>
        <dbReference type="SAM" id="MobiDB-lite"/>
    </source>
</evidence>